<dbReference type="GO" id="GO:0005886">
    <property type="term" value="C:plasma membrane"/>
    <property type="evidence" value="ECO:0007669"/>
    <property type="project" value="UniProtKB-SubCell"/>
</dbReference>
<dbReference type="FunFam" id="3.40.50.300:FF:000134">
    <property type="entry name" value="Iron-enterobactin ABC transporter ATP-binding protein"/>
    <property type="match status" value="1"/>
</dbReference>
<keyword evidence="5" id="KW-0547">Nucleotide-binding</keyword>
<reference evidence="12 13" key="1">
    <citation type="journal article" date="2016" name="Front. Microbiol.">
        <title>Microevolution Analysis of Bacillus coahuilensis Unveils Differences in Phosphorus Acquisition Strategies and Their Regulation.</title>
        <authorList>
            <person name="Gomez-Lunar Z."/>
            <person name="Hernandez-Gonzalez I."/>
            <person name="Rodriguez-Torres M.D."/>
            <person name="Souza V."/>
            <person name="Olmedo-Alvarez G."/>
        </authorList>
    </citation>
    <scope>NUCLEOTIDE SEQUENCE [LARGE SCALE GENOMIC DNA]</scope>
    <source>
        <strain evidence="13">p1.1.43</strain>
    </source>
</reference>
<keyword evidence="7" id="KW-0408">Iron</keyword>
<keyword evidence="4" id="KW-0410">Iron transport</keyword>
<dbReference type="RefSeq" id="WP_059349967.1">
    <property type="nucleotide sequence ID" value="NZ_LDYG01000001.1"/>
</dbReference>
<evidence type="ECO:0000256" key="10">
    <source>
        <dbReference type="SAM" id="MobiDB-lite"/>
    </source>
</evidence>
<dbReference type="GO" id="GO:0016887">
    <property type="term" value="F:ATP hydrolysis activity"/>
    <property type="evidence" value="ECO:0007669"/>
    <property type="project" value="InterPro"/>
</dbReference>
<dbReference type="Proteomes" id="UP000074108">
    <property type="component" value="Unassembled WGS sequence"/>
</dbReference>
<dbReference type="PROSITE" id="PS50893">
    <property type="entry name" value="ABC_TRANSPORTER_2"/>
    <property type="match status" value="1"/>
</dbReference>
<evidence type="ECO:0000313" key="12">
    <source>
        <dbReference type="EMBL" id="KUP09438.1"/>
    </source>
</evidence>
<dbReference type="Pfam" id="PF00005">
    <property type="entry name" value="ABC_tran"/>
    <property type="match status" value="1"/>
</dbReference>
<comment type="subcellular location">
    <subcellularLocation>
        <location evidence="1">Cell membrane</location>
        <topology evidence="1">Peripheral membrane protein</topology>
    </subcellularLocation>
</comment>
<evidence type="ECO:0000313" key="13">
    <source>
        <dbReference type="Proteomes" id="UP000074108"/>
    </source>
</evidence>
<proteinExistence type="predicted"/>
<dbReference type="EMBL" id="LDYG01000001">
    <property type="protein sequence ID" value="KUP09438.1"/>
    <property type="molecule type" value="Genomic_DNA"/>
</dbReference>
<evidence type="ECO:0000256" key="7">
    <source>
        <dbReference type="ARBA" id="ARBA00023004"/>
    </source>
</evidence>
<keyword evidence="6 12" id="KW-0067">ATP-binding</keyword>
<dbReference type="PANTHER" id="PTHR42771">
    <property type="entry name" value="IRON(3+)-HYDROXAMATE IMPORT ATP-BINDING PROTEIN FHUC"/>
    <property type="match status" value="1"/>
</dbReference>
<dbReference type="InterPro" id="IPR027417">
    <property type="entry name" value="P-loop_NTPase"/>
</dbReference>
<evidence type="ECO:0000256" key="8">
    <source>
        <dbReference type="ARBA" id="ARBA00023065"/>
    </source>
</evidence>
<evidence type="ECO:0000256" key="9">
    <source>
        <dbReference type="ARBA" id="ARBA00023136"/>
    </source>
</evidence>
<evidence type="ECO:0000256" key="2">
    <source>
        <dbReference type="ARBA" id="ARBA00022448"/>
    </source>
</evidence>
<name>A0A147KCL3_9BACI</name>
<evidence type="ECO:0000256" key="4">
    <source>
        <dbReference type="ARBA" id="ARBA00022496"/>
    </source>
</evidence>
<dbReference type="AlphaFoldDB" id="A0A147KCL3"/>
<dbReference type="GO" id="GO:0006826">
    <property type="term" value="P:iron ion transport"/>
    <property type="evidence" value="ECO:0007669"/>
    <property type="project" value="UniProtKB-KW"/>
</dbReference>
<dbReference type="PANTHER" id="PTHR42771:SF2">
    <property type="entry name" value="IRON(3+)-HYDROXAMATE IMPORT ATP-BINDING PROTEIN FHUC"/>
    <property type="match status" value="1"/>
</dbReference>
<keyword evidence="9" id="KW-0472">Membrane</keyword>
<sequence>MNPTHIFRSEGITAGYDHKTILHDVSLTIPSNQISIIIGSNGCGKSTLLKTMARLIKPTSGQVTLDGKPIHHIPPKQLARVLGLLPQSPIVPEGITVADLVGRGRYPHQSFLKGWSKEDYAAVTEAMDMMNITEFADRHIDELSGGQRQRVWIAMALAQQTDILFLDEPTTYLDITYQVEILDLLTDINRKRGTTIVMVLHDINLSARYADHIFALHEGKLVSEGHPSDIITSSLIQDIFGLQCMVTEDPVSGSPSVVPIGRHHTQDVGTGTLSREDVGTGTLSRL</sequence>
<protein>
    <submittedName>
        <fullName evidence="12">Iron dicitrate ABC transporter ATP-binding protein</fullName>
    </submittedName>
</protein>
<evidence type="ECO:0000256" key="1">
    <source>
        <dbReference type="ARBA" id="ARBA00004202"/>
    </source>
</evidence>
<dbReference type="STRING" id="1150625.Q75_00510"/>
<dbReference type="SMART" id="SM00382">
    <property type="entry name" value="AAA"/>
    <property type="match status" value="1"/>
</dbReference>
<dbReference type="InterPro" id="IPR017871">
    <property type="entry name" value="ABC_transporter-like_CS"/>
</dbReference>
<keyword evidence="2" id="KW-0813">Transport</keyword>
<dbReference type="Gene3D" id="3.40.50.300">
    <property type="entry name" value="P-loop containing nucleotide triphosphate hydrolases"/>
    <property type="match status" value="1"/>
</dbReference>
<dbReference type="CDD" id="cd03214">
    <property type="entry name" value="ABC_Iron-Siderophores_B12_Hemin"/>
    <property type="match status" value="1"/>
</dbReference>
<organism evidence="12 13">
    <name type="scientific">Bacillus coahuilensis p1.1.43</name>
    <dbReference type="NCBI Taxonomy" id="1150625"/>
    <lineage>
        <taxon>Bacteria</taxon>
        <taxon>Bacillati</taxon>
        <taxon>Bacillota</taxon>
        <taxon>Bacilli</taxon>
        <taxon>Bacillales</taxon>
        <taxon>Bacillaceae</taxon>
        <taxon>Bacillus</taxon>
    </lineage>
</organism>
<dbReference type="InterPro" id="IPR003439">
    <property type="entry name" value="ABC_transporter-like_ATP-bd"/>
</dbReference>
<feature type="region of interest" description="Disordered" evidence="10">
    <location>
        <begin position="253"/>
        <end position="286"/>
    </location>
</feature>
<dbReference type="InterPro" id="IPR051535">
    <property type="entry name" value="Siderophore_ABC-ATPase"/>
</dbReference>
<gene>
    <name evidence="12" type="ORF">Q75_00510</name>
</gene>
<keyword evidence="13" id="KW-1185">Reference proteome</keyword>
<evidence type="ECO:0000259" key="11">
    <source>
        <dbReference type="PROSITE" id="PS50893"/>
    </source>
</evidence>
<comment type="caution">
    <text evidence="12">The sequence shown here is derived from an EMBL/GenBank/DDBJ whole genome shotgun (WGS) entry which is preliminary data.</text>
</comment>
<dbReference type="GO" id="GO:0005524">
    <property type="term" value="F:ATP binding"/>
    <property type="evidence" value="ECO:0007669"/>
    <property type="project" value="UniProtKB-KW"/>
</dbReference>
<dbReference type="OrthoDB" id="9787851at2"/>
<dbReference type="SUPFAM" id="SSF52540">
    <property type="entry name" value="P-loop containing nucleoside triphosphate hydrolases"/>
    <property type="match status" value="1"/>
</dbReference>
<keyword evidence="8" id="KW-0406">Ion transport</keyword>
<feature type="domain" description="ABC transporter" evidence="11">
    <location>
        <begin position="7"/>
        <end position="243"/>
    </location>
</feature>
<evidence type="ECO:0000256" key="5">
    <source>
        <dbReference type="ARBA" id="ARBA00022741"/>
    </source>
</evidence>
<dbReference type="PATRIC" id="fig|1150625.3.peg.106"/>
<dbReference type="InterPro" id="IPR003593">
    <property type="entry name" value="AAA+_ATPase"/>
</dbReference>
<evidence type="ECO:0000256" key="6">
    <source>
        <dbReference type="ARBA" id="ARBA00022840"/>
    </source>
</evidence>
<keyword evidence="3" id="KW-1003">Cell membrane</keyword>
<dbReference type="PROSITE" id="PS00211">
    <property type="entry name" value="ABC_TRANSPORTER_1"/>
    <property type="match status" value="1"/>
</dbReference>
<accession>A0A147KCL3</accession>
<evidence type="ECO:0000256" key="3">
    <source>
        <dbReference type="ARBA" id="ARBA00022475"/>
    </source>
</evidence>